<dbReference type="Pfam" id="PF00646">
    <property type="entry name" value="F-box"/>
    <property type="match status" value="1"/>
</dbReference>
<sequence length="469" mass="52453">MEEDNQSLMELPKVNLEGVLARLPLQSLLVCCCVSKSLLNLIENDLDFAKEHFAISESQLMIHSPETTSFHLIDLDADATPGFGTRVEIKPNFNLPLHGFEVADSCNGLVLLESVDMVNGSHRCIVCNPVTGEYIMLPETKLLSRYATCALFYCPRTNQFKILRAFHQVFSLEGHDLGPGLDASLDSDPDLAVELDPSSDSDLDSDSASELNLFPDYDGNLDSGANTDDSSLSSDSDSDSDSSSIYSESDTMGELLVGGSDSWESLGNLPFSPLTIYSPCYLDKATHWLCVEESVQNLIVFFNFESHQFGEIPAPAHLGKTYINAYWLVALGGFLSIFDSFTTKEKFDIWVMKEYGSWTKDYVIDTTAWGAFHRDLFYKPAMCRRNGEVVMISEEGYILFYDLSKKNGRIIKHRRIDFPDRAVVHTPSIMSLRDAMRDSNMRVLNVASRFGRPELNPHSYLEFAGTFSE</sequence>
<evidence type="ECO:0000313" key="4">
    <source>
        <dbReference type="Proteomes" id="UP000243975"/>
    </source>
</evidence>
<dbReference type="NCBIfam" id="TIGR01640">
    <property type="entry name" value="F_box_assoc_1"/>
    <property type="match status" value="1"/>
</dbReference>
<dbReference type="SUPFAM" id="SSF81383">
    <property type="entry name" value="F-box domain"/>
    <property type="match status" value="1"/>
</dbReference>
<dbReference type="Gramene" id="KVH90085">
    <property type="protein sequence ID" value="KVH90085"/>
    <property type="gene ID" value="Ccrd_007921"/>
</dbReference>
<evidence type="ECO:0000256" key="1">
    <source>
        <dbReference type="SAM" id="MobiDB-lite"/>
    </source>
</evidence>
<comment type="caution">
    <text evidence="3">The sequence shown here is derived from an EMBL/GenBank/DDBJ whole genome shotgun (WGS) entry which is preliminary data.</text>
</comment>
<feature type="compositionally biased region" description="Low complexity" evidence="1">
    <location>
        <begin position="228"/>
        <end position="247"/>
    </location>
</feature>
<dbReference type="InterPro" id="IPR017451">
    <property type="entry name" value="F-box-assoc_interact_dom"/>
</dbReference>
<dbReference type="PANTHER" id="PTHR31672">
    <property type="entry name" value="BNACNNG10540D PROTEIN"/>
    <property type="match status" value="1"/>
</dbReference>
<feature type="region of interest" description="Disordered" evidence="1">
    <location>
        <begin position="188"/>
        <end position="207"/>
    </location>
</feature>
<accession>A0A124SBB1</accession>
<dbReference type="EMBL" id="LEKV01005118">
    <property type="protein sequence ID" value="KVH90085.1"/>
    <property type="molecule type" value="Genomic_DNA"/>
</dbReference>
<name>A0A124SBB1_CYNCS</name>
<protein>
    <submittedName>
        <fullName evidence="3">F-box associated interaction domain-containing protein</fullName>
    </submittedName>
</protein>
<organism evidence="3 4">
    <name type="scientific">Cynara cardunculus var. scolymus</name>
    <name type="common">Globe artichoke</name>
    <name type="synonym">Cynara scolymus</name>
    <dbReference type="NCBI Taxonomy" id="59895"/>
    <lineage>
        <taxon>Eukaryota</taxon>
        <taxon>Viridiplantae</taxon>
        <taxon>Streptophyta</taxon>
        <taxon>Embryophyta</taxon>
        <taxon>Tracheophyta</taxon>
        <taxon>Spermatophyta</taxon>
        <taxon>Magnoliopsida</taxon>
        <taxon>eudicotyledons</taxon>
        <taxon>Gunneridae</taxon>
        <taxon>Pentapetalae</taxon>
        <taxon>asterids</taxon>
        <taxon>campanulids</taxon>
        <taxon>Asterales</taxon>
        <taxon>Asteraceae</taxon>
        <taxon>Carduoideae</taxon>
        <taxon>Cardueae</taxon>
        <taxon>Carduinae</taxon>
        <taxon>Cynara</taxon>
    </lineage>
</organism>
<evidence type="ECO:0000259" key="2">
    <source>
        <dbReference type="PROSITE" id="PS50181"/>
    </source>
</evidence>
<feature type="region of interest" description="Disordered" evidence="1">
    <location>
        <begin position="218"/>
        <end position="247"/>
    </location>
</feature>
<dbReference type="Pfam" id="PF08268">
    <property type="entry name" value="FBA_3"/>
    <property type="match status" value="1"/>
</dbReference>
<feature type="domain" description="F-box" evidence="2">
    <location>
        <begin position="5"/>
        <end position="51"/>
    </location>
</feature>
<dbReference type="PROSITE" id="PS50181">
    <property type="entry name" value="FBOX"/>
    <property type="match status" value="1"/>
</dbReference>
<dbReference type="PANTHER" id="PTHR31672:SF13">
    <property type="entry name" value="F-BOX PROTEIN CPR30-LIKE"/>
    <property type="match status" value="1"/>
</dbReference>
<dbReference type="AlphaFoldDB" id="A0A124SBB1"/>
<dbReference type="OrthoDB" id="610337at2759"/>
<gene>
    <name evidence="3" type="ORF">Ccrd_007921</name>
</gene>
<dbReference type="Proteomes" id="UP000243975">
    <property type="component" value="Unassembled WGS sequence"/>
</dbReference>
<dbReference type="InterPro" id="IPR013187">
    <property type="entry name" value="F-box-assoc_dom_typ3"/>
</dbReference>
<dbReference type="InterPro" id="IPR050796">
    <property type="entry name" value="SCF_F-box_component"/>
</dbReference>
<reference evidence="3 4" key="1">
    <citation type="journal article" date="2016" name="Sci. Rep.">
        <title>The genome sequence of the outbreeding globe artichoke constructed de novo incorporating a phase-aware low-pass sequencing strategy of F1 progeny.</title>
        <authorList>
            <person name="Scaglione D."/>
            <person name="Reyes-Chin-Wo S."/>
            <person name="Acquadro A."/>
            <person name="Froenicke L."/>
            <person name="Portis E."/>
            <person name="Beitel C."/>
            <person name="Tirone M."/>
            <person name="Mauro R."/>
            <person name="Lo Monaco A."/>
            <person name="Mauromicale G."/>
            <person name="Faccioli P."/>
            <person name="Cattivelli L."/>
            <person name="Rieseberg L."/>
            <person name="Michelmore R."/>
            <person name="Lanteri S."/>
        </authorList>
    </citation>
    <scope>NUCLEOTIDE SEQUENCE [LARGE SCALE GENOMIC DNA]</scope>
    <source>
        <strain evidence="3">2C</strain>
    </source>
</reference>
<dbReference type="OMA" id="GGLLMFN"/>
<evidence type="ECO:0000313" key="3">
    <source>
        <dbReference type="EMBL" id="KVH90085.1"/>
    </source>
</evidence>
<keyword evidence="4" id="KW-1185">Reference proteome</keyword>
<dbReference type="InterPro" id="IPR036047">
    <property type="entry name" value="F-box-like_dom_sf"/>
</dbReference>
<proteinExistence type="predicted"/>
<dbReference type="InterPro" id="IPR001810">
    <property type="entry name" value="F-box_dom"/>
</dbReference>